<protein>
    <recommendedName>
        <fullName evidence="4 13">Nucleoside diphosphate kinase</fullName>
        <shortName evidence="13">NDK</shortName>
        <shortName evidence="13">NDP kinase</shortName>
        <ecNumber evidence="3 13">2.7.4.6</ecNumber>
    </recommendedName>
    <alternativeName>
        <fullName evidence="13">Nucleoside-2-P kinase</fullName>
    </alternativeName>
</protein>
<feature type="binding site" evidence="13 14">
    <location>
        <position position="10"/>
    </location>
    <ligand>
        <name>ATP</name>
        <dbReference type="ChEBI" id="CHEBI:30616"/>
    </ligand>
</feature>
<evidence type="ECO:0000313" key="18">
    <source>
        <dbReference type="EMBL" id="CUS36885.1"/>
    </source>
</evidence>
<feature type="binding site" evidence="13 14">
    <location>
        <position position="92"/>
    </location>
    <ligand>
        <name>ATP</name>
        <dbReference type="ChEBI" id="CHEBI:30616"/>
    </ligand>
</feature>
<keyword evidence="18" id="KW-0540">Nuclease</keyword>
<sequence length="139" mass="15061">MNERTLAIVKPDAVKKNVIGDIIHRYEQAGLKPIAIKMIHMSQAVAEGFYAVHKARPFFGSLCAFMSSGPAVVIVLQGENAIKRNRELMGATDPAKAEAGTIRKAHGANIEFNAVHGSDSPETAQFEVGYFFPGMEIFG</sequence>
<keyword evidence="9 13" id="KW-0418">Kinase</keyword>
<feature type="binding site" evidence="13 14">
    <location>
        <position position="58"/>
    </location>
    <ligand>
        <name>ATP</name>
        <dbReference type="ChEBI" id="CHEBI:30616"/>
    </ligand>
</feature>
<dbReference type="EC" id="2.7.4.6" evidence="3 13"/>
<feature type="domain" description="Nucleoside diphosphate kinase-like" evidence="17">
    <location>
        <begin position="2"/>
        <end position="139"/>
    </location>
</feature>
<dbReference type="RefSeq" id="WP_090749411.1">
    <property type="nucleotide sequence ID" value="NZ_CZQA01000009.1"/>
</dbReference>
<keyword evidence="10 13" id="KW-0067">ATP-binding</keyword>
<evidence type="ECO:0000256" key="1">
    <source>
        <dbReference type="ARBA" id="ARBA00001946"/>
    </source>
</evidence>
<dbReference type="InterPro" id="IPR034907">
    <property type="entry name" value="NDK-like_dom"/>
</dbReference>
<feature type="active site" description="Pros-phosphohistidine intermediate" evidence="13 14">
    <location>
        <position position="116"/>
    </location>
</feature>
<dbReference type="GO" id="GO:0005524">
    <property type="term" value="F:ATP binding"/>
    <property type="evidence" value="ECO:0007669"/>
    <property type="project" value="UniProtKB-UniRule"/>
</dbReference>
<dbReference type="PROSITE" id="PS00469">
    <property type="entry name" value="NDPK"/>
    <property type="match status" value="1"/>
</dbReference>
<evidence type="ECO:0000313" key="19">
    <source>
        <dbReference type="Proteomes" id="UP000199032"/>
    </source>
</evidence>
<dbReference type="AlphaFoldDB" id="A0A0S4LH99"/>
<dbReference type="EMBL" id="CZQA01000009">
    <property type="protein sequence ID" value="CUS36885.1"/>
    <property type="molecule type" value="Genomic_DNA"/>
</dbReference>
<evidence type="ECO:0000256" key="5">
    <source>
        <dbReference type="ARBA" id="ARBA00022553"/>
    </source>
</evidence>
<evidence type="ECO:0000256" key="9">
    <source>
        <dbReference type="ARBA" id="ARBA00022777"/>
    </source>
</evidence>
<dbReference type="GO" id="GO:0005737">
    <property type="term" value="C:cytoplasm"/>
    <property type="evidence" value="ECO:0007669"/>
    <property type="project" value="UniProtKB-SubCell"/>
</dbReference>
<reference evidence="18 19" key="1">
    <citation type="submission" date="2015-10" db="EMBL/GenBank/DDBJ databases">
        <authorList>
            <person name="Gilbert D.G."/>
        </authorList>
    </citation>
    <scope>NUCLEOTIDE SEQUENCE [LARGE SCALE GENOMIC DNA]</scope>
    <source>
        <strain evidence="18">COMA1</strain>
    </source>
</reference>
<keyword evidence="12 13" id="KW-0546">Nucleotide metabolism</keyword>
<dbReference type="InterPro" id="IPR036850">
    <property type="entry name" value="NDK-like_dom_sf"/>
</dbReference>
<dbReference type="GO" id="GO:0006183">
    <property type="term" value="P:GTP biosynthetic process"/>
    <property type="evidence" value="ECO:0007669"/>
    <property type="project" value="UniProtKB-UniRule"/>
</dbReference>
<keyword evidence="13" id="KW-0963">Cytoplasm</keyword>
<name>A0A0S4LH99_9BACT</name>
<accession>A0A0S4LH99</accession>
<evidence type="ECO:0000256" key="15">
    <source>
        <dbReference type="RuleBase" id="RU004011"/>
    </source>
</evidence>
<dbReference type="NCBIfam" id="NF001908">
    <property type="entry name" value="PRK00668.1"/>
    <property type="match status" value="1"/>
</dbReference>
<evidence type="ECO:0000256" key="12">
    <source>
        <dbReference type="ARBA" id="ARBA00023080"/>
    </source>
</evidence>
<comment type="subcellular location">
    <subcellularLocation>
        <location evidence="13">Cytoplasm</location>
    </subcellularLocation>
</comment>
<evidence type="ECO:0000256" key="4">
    <source>
        <dbReference type="ARBA" id="ARBA00017632"/>
    </source>
</evidence>
<proteinExistence type="inferred from homology"/>
<gene>
    <name evidence="13 18" type="primary">ndk</name>
    <name evidence="18" type="ORF">COMA1_30295</name>
</gene>
<dbReference type="FunFam" id="3.30.70.141:FF:000003">
    <property type="entry name" value="Nucleoside diphosphate kinase"/>
    <property type="match status" value="1"/>
</dbReference>
<dbReference type="PANTHER" id="PTHR11349">
    <property type="entry name" value="NUCLEOSIDE DIPHOSPHATE KINASE"/>
    <property type="match status" value="1"/>
</dbReference>
<evidence type="ECO:0000256" key="16">
    <source>
        <dbReference type="RuleBase" id="RU004013"/>
    </source>
</evidence>
<evidence type="ECO:0000256" key="7">
    <source>
        <dbReference type="ARBA" id="ARBA00022723"/>
    </source>
</evidence>
<keyword evidence="18" id="KW-0255">Endonuclease</keyword>
<dbReference type="GO" id="GO:0006228">
    <property type="term" value="P:UTP biosynthetic process"/>
    <property type="evidence" value="ECO:0007669"/>
    <property type="project" value="UniProtKB-UniRule"/>
</dbReference>
<keyword evidence="6 13" id="KW-0808">Transferase</keyword>
<dbReference type="InterPro" id="IPR023005">
    <property type="entry name" value="Nucleoside_diP_kinase_AS"/>
</dbReference>
<evidence type="ECO:0000256" key="3">
    <source>
        <dbReference type="ARBA" id="ARBA00012966"/>
    </source>
</evidence>
<keyword evidence="18" id="KW-0378">Hydrolase</keyword>
<dbReference type="InterPro" id="IPR001564">
    <property type="entry name" value="Nucleoside_diP_kinase"/>
</dbReference>
<evidence type="ECO:0000256" key="14">
    <source>
        <dbReference type="PROSITE-ProRule" id="PRU00706"/>
    </source>
</evidence>
<dbReference type="SUPFAM" id="SSF54919">
    <property type="entry name" value="Nucleoside diphosphate kinase, NDK"/>
    <property type="match status" value="1"/>
</dbReference>
<dbReference type="STRING" id="1742972.COMA1_30295"/>
<evidence type="ECO:0000256" key="2">
    <source>
        <dbReference type="ARBA" id="ARBA00008142"/>
    </source>
</evidence>
<dbReference type="GO" id="GO:0046872">
    <property type="term" value="F:metal ion binding"/>
    <property type="evidence" value="ECO:0007669"/>
    <property type="project" value="UniProtKB-KW"/>
</dbReference>
<evidence type="ECO:0000259" key="17">
    <source>
        <dbReference type="SMART" id="SM00562"/>
    </source>
</evidence>
<dbReference type="GO" id="GO:0006241">
    <property type="term" value="P:CTP biosynthetic process"/>
    <property type="evidence" value="ECO:0007669"/>
    <property type="project" value="UniProtKB-UniRule"/>
</dbReference>
<evidence type="ECO:0000256" key="11">
    <source>
        <dbReference type="ARBA" id="ARBA00022842"/>
    </source>
</evidence>
<comment type="catalytic activity">
    <reaction evidence="13">
        <text>a ribonucleoside 5'-diphosphate + ATP = a ribonucleoside 5'-triphosphate + ADP</text>
        <dbReference type="Rhea" id="RHEA:18113"/>
        <dbReference type="ChEBI" id="CHEBI:30616"/>
        <dbReference type="ChEBI" id="CHEBI:57930"/>
        <dbReference type="ChEBI" id="CHEBI:61557"/>
        <dbReference type="ChEBI" id="CHEBI:456216"/>
        <dbReference type="EC" id="2.7.4.6"/>
    </reaction>
</comment>
<evidence type="ECO:0000256" key="6">
    <source>
        <dbReference type="ARBA" id="ARBA00022679"/>
    </source>
</evidence>
<comment type="function">
    <text evidence="13">Major role in the synthesis of nucleoside triphosphates other than ATP. The ATP gamma phosphate is transferred to the NDP beta phosphate via a ping-pong mechanism, using a phosphorylated active-site intermediate.</text>
</comment>
<keyword evidence="19" id="KW-1185">Reference proteome</keyword>
<dbReference type="Pfam" id="PF00334">
    <property type="entry name" value="NDK"/>
    <property type="match status" value="1"/>
</dbReference>
<comment type="similarity">
    <text evidence="2 13 14 15">Belongs to the NDK family.</text>
</comment>
<comment type="catalytic activity">
    <reaction evidence="13 16">
        <text>a 2'-deoxyribonucleoside 5'-diphosphate + ATP = a 2'-deoxyribonucleoside 5'-triphosphate + ADP</text>
        <dbReference type="Rhea" id="RHEA:44640"/>
        <dbReference type="ChEBI" id="CHEBI:30616"/>
        <dbReference type="ChEBI" id="CHEBI:61560"/>
        <dbReference type="ChEBI" id="CHEBI:73316"/>
        <dbReference type="ChEBI" id="CHEBI:456216"/>
        <dbReference type="EC" id="2.7.4.6"/>
    </reaction>
</comment>
<dbReference type="PROSITE" id="PS51374">
    <property type="entry name" value="NDPK_LIKE"/>
    <property type="match status" value="1"/>
</dbReference>
<dbReference type="GO" id="GO:0004519">
    <property type="term" value="F:endonuclease activity"/>
    <property type="evidence" value="ECO:0007669"/>
    <property type="project" value="UniProtKB-KW"/>
</dbReference>
<dbReference type="PRINTS" id="PR01243">
    <property type="entry name" value="NUCDPKINASE"/>
</dbReference>
<feature type="binding site" evidence="13 14">
    <location>
        <position position="103"/>
    </location>
    <ligand>
        <name>ATP</name>
        <dbReference type="ChEBI" id="CHEBI:30616"/>
    </ligand>
</feature>
<dbReference type="Proteomes" id="UP000199032">
    <property type="component" value="Unassembled WGS sequence"/>
</dbReference>
<dbReference type="SMART" id="SM00562">
    <property type="entry name" value="NDK"/>
    <property type="match status" value="1"/>
</dbReference>
<dbReference type="HAMAP" id="MF_00451">
    <property type="entry name" value="NDP_kinase"/>
    <property type="match status" value="1"/>
</dbReference>
<evidence type="ECO:0000256" key="10">
    <source>
        <dbReference type="ARBA" id="ARBA00022840"/>
    </source>
</evidence>
<comment type="cofactor">
    <cofactor evidence="1 13">
        <name>Mg(2+)</name>
        <dbReference type="ChEBI" id="CHEBI:18420"/>
    </cofactor>
</comment>
<evidence type="ECO:0000256" key="13">
    <source>
        <dbReference type="HAMAP-Rule" id="MF_00451"/>
    </source>
</evidence>
<keyword evidence="8 13" id="KW-0547">Nucleotide-binding</keyword>
<feature type="binding site" evidence="13 14">
    <location>
        <position position="86"/>
    </location>
    <ligand>
        <name>ATP</name>
        <dbReference type="ChEBI" id="CHEBI:30616"/>
    </ligand>
</feature>
<comment type="subunit">
    <text evidence="13">Homotetramer.</text>
</comment>
<dbReference type="OrthoDB" id="9801161at2"/>
<evidence type="ECO:0000256" key="8">
    <source>
        <dbReference type="ARBA" id="ARBA00022741"/>
    </source>
</evidence>
<keyword evidence="11 13" id="KW-0460">Magnesium</keyword>
<organism evidence="18 19">
    <name type="scientific">Candidatus Nitrospira nitrosa</name>
    <dbReference type="NCBI Taxonomy" id="1742972"/>
    <lineage>
        <taxon>Bacteria</taxon>
        <taxon>Pseudomonadati</taxon>
        <taxon>Nitrospirota</taxon>
        <taxon>Nitrospiria</taxon>
        <taxon>Nitrospirales</taxon>
        <taxon>Nitrospiraceae</taxon>
        <taxon>Nitrospira</taxon>
    </lineage>
</organism>
<dbReference type="Gene3D" id="3.30.70.141">
    <property type="entry name" value="Nucleoside diphosphate kinase-like domain"/>
    <property type="match status" value="1"/>
</dbReference>
<feature type="binding site" evidence="13 14">
    <location>
        <position position="113"/>
    </location>
    <ligand>
        <name>ATP</name>
        <dbReference type="ChEBI" id="CHEBI:30616"/>
    </ligand>
</feature>
<dbReference type="GO" id="GO:0004550">
    <property type="term" value="F:nucleoside diphosphate kinase activity"/>
    <property type="evidence" value="ECO:0007669"/>
    <property type="project" value="UniProtKB-UniRule"/>
</dbReference>
<keyword evidence="7 13" id="KW-0479">Metal-binding</keyword>
<keyword evidence="5 13" id="KW-0597">Phosphoprotein</keyword>
<dbReference type="CDD" id="cd04413">
    <property type="entry name" value="NDPk_I"/>
    <property type="match status" value="1"/>
</dbReference>